<dbReference type="Proteomes" id="UP000796761">
    <property type="component" value="Unassembled WGS sequence"/>
</dbReference>
<feature type="compositionally biased region" description="Basic and acidic residues" evidence="1">
    <location>
        <begin position="127"/>
        <end position="137"/>
    </location>
</feature>
<organism evidence="2 3">
    <name type="scientific">Zosterops borbonicus</name>
    <dbReference type="NCBI Taxonomy" id="364589"/>
    <lineage>
        <taxon>Eukaryota</taxon>
        <taxon>Metazoa</taxon>
        <taxon>Chordata</taxon>
        <taxon>Craniata</taxon>
        <taxon>Vertebrata</taxon>
        <taxon>Euteleostomi</taxon>
        <taxon>Archelosauria</taxon>
        <taxon>Archosauria</taxon>
        <taxon>Dinosauria</taxon>
        <taxon>Saurischia</taxon>
        <taxon>Theropoda</taxon>
        <taxon>Coelurosauria</taxon>
        <taxon>Aves</taxon>
        <taxon>Neognathae</taxon>
        <taxon>Neoaves</taxon>
        <taxon>Telluraves</taxon>
        <taxon>Australaves</taxon>
        <taxon>Passeriformes</taxon>
        <taxon>Sylvioidea</taxon>
        <taxon>Zosteropidae</taxon>
        <taxon>Zosterops</taxon>
    </lineage>
</organism>
<sequence>MDGMPSRGTRTSHGNVIRFNKAKSKVLHLDWGNPLYESMLGDEQIKSSPAEKDLGVLVDERLDKTQPFAPTAQKAKHVLGCIQSPVCSRAREGILPLCSALLRAHLEHCSSSGGPAQQRHGPVGESPVKDHKDDQRHGTALLMRTG</sequence>
<protein>
    <submittedName>
        <fullName evidence="2">Uncharacterized protein</fullName>
    </submittedName>
</protein>
<keyword evidence="3" id="KW-1185">Reference proteome</keyword>
<evidence type="ECO:0000313" key="3">
    <source>
        <dbReference type="Proteomes" id="UP000796761"/>
    </source>
</evidence>
<comment type="caution">
    <text evidence="2">The sequence shown here is derived from an EMBL/GenBank/DDBJ whole genome shotgun (WGS) entry which is preliminary data.</text>
</comment>
<evidence type="ECO:0000256" key="1">
    <source>
        <dbReference type="SAM" id="MobiDB-lite"/>
    </source>
</evidence>
<dbReference type="OrthoDB" id="9396613at2759"/>
<proteinExistence type="predicted"/>
<dbReference type="EMBL" id="SWJQ01000544">
    <property type="protein sequence ID" value="TRZ13074.1"/>
    <property type="molecule type" value="Genomic_DNA"/>
</dbReference>
<dbReference type="AlphaFoldDB" id="A0A8K1G7X9"/>
<evidence type="ECO:0000313" key="2">
    <source>
        <dbReference type="EMBL" id="TRZ13074.1"/>
    </source>
</evidence>
<dbReference type="PANTHER" id="PTHR33332">
    <property type="entry name" value="REVERSE TRANSCRIPTASE DOMAIN-CONTAINING PROTEIN"/>
    <property type="match status" value="1"/>
</dbReference>
<name>A0A8K1G7X9_9PASS</name>
<reference evidence="2" key="1">
    <citation type="submission" date="2019-04" db="EMBL/GenBank/DDBJ databases">
        <title>Genome assembly of Zosterops borbonicus 15179.</title>
        <authorList>
            <person name="Leroy T."/>
            <person name="Anselmetti Y."/>
            <person name="Tilak M.-K."/>
            <person name="Nabholz B."/>
        </authorList>
    </citation>
    <scope>NUCLEOTIDE SEQUENCE</scope>
    <source>
        <strain evidence="2">HGM_15179</strain>
        <tissue evidence="2">Muscle</tissue>
    </source>
</reference>
<accession>A0A8K1G7X9</accession>
<gene>
    <name evidence="2" type="ORF">HGM15179_014039</name>
</gene>
<feature type="region of interest" description="Disordered" evidence="1">
    <location>
        <begin position="109"/>
        <end position="146"/>
    </location>
</feature>